<sequence>MRNRMLLIISTPMRNLRTLIPLILRSPFISRGEASTVLRGLDGQNFGFNQVLGKGILGISE</sequence>
<comment type="caution">
    <text evidence="1">The sequence shown here is derived from an EMBL/GenBank/DDBJ whole genome shotgun (WGS) entry which is preliminary data.</text>
</comment>
<reference evidence="1" key="1">
    <citation type="journal article" date="2023" name="Nat. Commun.">
        <title>Diploid and tetraploid genomes of Acorus and the evolution of monocots.</title>
        <authorList>
            <person name="Ma L."/>
            <person name="Liu K.W."/>
            <person name="Li Z."/>
            <person name="Hsiao Y.Y."/>
            <person name="Qi Y."/>
            <person name="Fu T."/>
            <person name="Tang G.D."/>
            <person name="Zhang D."/>
            <person name="Sun W.H."/>
            <person name="Liu D.K."/>
            <person name="Li Y."/>
            <person name="Chen G.Z."/>
            <person name="Liu X.D."/>
            <person name="Liao X.Y."/>
            <person name="Jiang Y.T."/>
            <person name="Yu X."/>
            <person name="Hao Y."/>
            <person name="Huang J."/>
            <person name="Zhao X.W."/>
            <person name="Ke S."/>
            <person name="Chen Y.Y."/>
            <person name="Wu W.L."/>
            <person name="Hsu J.L."/>
            <person name="Lin Y.F."/>
            <person name="Huang M.D."/>
            <person name="Li C.Y."/>
            <person name="Huang L."/>
            <person name="Wang Z.W."/>
            <person name="Zhao X."/>
            <person name="Zhong W.Y."/>
            <person name="Peng D.H."/>
            <person name="Ahmad S."/>
            <person name="Lan S."/>
            <person name="Zhang J.S."/>
            <person name="Tsai W.C."/>
            <person name="Van de Peer Y."/>
            <person name="Liu Z.J."/>
        </authorList>
    </citation>
    <scope>NUCLEOTIDE SEQUENCE</scope>
    <source>
        <strain evidence="1">SCP</strain>
    </source>
</reference>
<dbReference type="Proteomes" id="UP001179952">
    <property type="component" value="Unassembled WGS sequence"/>
</dbReference>
<organism evidence="1 2">
    <name type="scientific">Acorus gramineus</name>
    <name type="common">Dwarf sweet flag</name>
    <dbReference type="NCBI Taxonomy" id="55184"/>
    <lineage>
        <taxon>Eukaryota</taxon>
        <taxon>Viridiplantae</taxon>
        <taxon>Streptophyta</taxon>
        <taxon>Embryophyta</taxon>
        <taxon>Tracheophyta</taxon>
        <taxon>Spermatophyta</taxon>
        <taxon>Magnoliopsida</taxon>
        <taxon>Liliopsida</taxon>
        <taxon>Acoraceae</taxon>
        <taxon>Acorus</taxon>
    </lineage>
</organism>
<gene>
    <name evidence="1" type="ORF">QJS04_geneDACA006914</name>
</gene>
<dbReference type="EMBL" id="JAUJYN010000006">
    <property type="protein sequence ID" value="KAK1269296.1"/>
    <property type="molecule type" value="Genomic_DNA"/>
</dbReference>
<proteinExistence type="predicted"/>
<reference evidence="1" key="2">
    <citation type="submission" date="2023-06" db="EMBL/GenBank/DDBJ databases">
        <authorList>
            <person name="Ma L."/>
            <person name="Liu K.-W."/>
            <person name="Li Z."/>
            <person name="Hsiao Y.-Y."/>
            <person name="Qi Y."/>
            <person name="Fu T."/>
            <person name="Tang G."/>
            <person name="Zhang D."/>
            <person name="Sun W.-H."/>
            <person name="Liu D.-K."/>
            <person name="Li Y."/>
            <person name="Chen G.-Z."/>
            <person name="Liu X.-D."/>
            <person name="Liao X.-Y."/>
            <person name="Jiang Y.-T."/>
            <person name="Yu X."/>
            <person name="Hao Y."/>
            <person name="Huang J."/>
            <person name="Zhao X.-W."/>
            <person name="Ke S."/>
            <person name="Chen Y.-Y."/>
            <person name="Wu W.-L."/>
            <person name="Hsu J.-L."/>
            <person name="Lin Y.-F."/>
            <person name="Huang M.-D."/>
            <person name="Li C.-Y."/>
            <person name="Huang L."/>
            <person name="Wang Z.-W."/>
            <person name="Zhao X."/>
            <person name="Zhong W.-Y."/>
            <person name="Peng D.-H."/>
            <person name="Ahmad S."/>
            <person name="Lan S."/>
            <person name="Zhang J.-S."/>
            <person name="Tsai W.-C."/>
            <person name="Van De Peer Y."/>
            <person name="Liu Z.-J."/>
        </authorList>
    </citation>
    <scope>NUCLEOTIDE SEQUENCE</scope>
    <source>
        <strain evidence="1">SCP</strain>
        <tissue evidence="1">Leaves</tissue>
    </source>
</reference>
<keyword evidence="2" id="KW-1185">Reference proteome</keyword>
<dbReference type="AlphaFoldDB" id="A0AAV9AY57"/>
<evidence type="ECO:0000313" key="1">
    <source>
        <dbReference type="EMBL" id="KAK1269296.1"/>
    </source>
</evidence>
<accession>A0AAV9AY57</accession>
<name>A0AAV9AY57_ACOGR</name>
<evidence type="ECO:0000313" key="2">
    <source>
        <dbReference type="Proteomes" id="UP001179952"/>
    </source>
</evidence>
<protein>
    <submittedName>
        <fullName evidence="1">Uncharacterized protein</fullName>
    </submittedName>
</protein>